<evidence type="ECO:0000259" key="8">
    <source>
        <dbReference type="PROSITE" id="PS50048"/>
    </source>
</evidence>
<keyword evidence="4" id="KW-0238">DNA-binding</keyword>
<evidence type="ECO:0000256" key="7">
    <source>
        <dbReference type="SAM" id="MobiDB-lite"/>
    </source>
</evidence>
<dbReference type="InterPro" id="IPR036864">
    <property type="entry name" value="Zn2-C6_fun-type_DNA-bd_sf"/>
</dbReference>
<keyword evidence="5" id="KW-0804">Transcription</keyword>
<protein>
    <recommendedName>
        <fullName evidence="8">Zn(2)-C6 fungal-type domain-containing protein</fullName>
    </recommendedName>
</protein>
<feature type="non-terminal residue" evidence="9">
    <location>
        <position position="491"/>
    </location>
</feature>
<dbReference type="GO" id="GO:0000976">
    <property type="term" value="F:transcription cis-regulatory region binding"/>
    <property type="evidence" value="ECO:0007669"/>
    <property type="project" value="TreeGrafter"/>
</dbReference>
<dbReference type="AlphaFoldDB" id="A0A1J7IYC9"/>
<dbReference type="GO" id="GO:0005634">
    <property type="term" value="C:nucleus"/>
    <property type="evidence" value="ECO:0007669"/>
    <property type="project" value="UniProtKB-SubCell"/>
</dbReference>
<dbReference type="Pfam" id="PF00172">
    <property type="entry name" value="Zn_clus"/>
    <property type="match status" value="1"/>
</dbReference>
<evidence type="ECO:0000256" key="1">
    <source>
        <dbReference type="ARBA" id="ARBA00004123"/>
    </source>
</evidence>
<sequence>PCHSCARRRLRCDRSRPTCHKCTGSGFSCPGYDRVFTWIQGGLVRTKSPCLKGHGPNLTPCQTLFGDGSTTASSCSTSRLNAPFVSHIQNLSNLQLPFCNIDGLTLQYLKHFEYRVCQDLVAHDHPGSNPFLQLLPLAIQHPCILHIIVANSALHLSNITQPPRMAMSRSTPSRSASKDSQGKSALTQALHAKQAAIQHLRFALDDAKSMSRELLLAAVLFFINFELIDLGASDWQPHLRGAGRLMMLLSQVDGNSHMTESQRILFDVVISDCFIYHILGSTLSPEWLEYTRHYVNLFPILQRTETYCYLCCPTAILQIILSTSQVSVPITSMSTSDPGATEALRAEATECASLLLRSALDFDVKGWISDLGAASLNTADQYSREHVAFAHRAAACLYILQAVPAARARSPVSGDELVADIVAHLSHVDERNQHFKATAWPSFVAGAETRDQDSRWWLLGRLLAAWEVCPWGYIFTAVDMLQKMWEIQDAR</sequence>
<evidence type="ECO:0000256" key="4">
    <source>
        <dbReference type="ARBA" id="ARBA00023125"/>
    </source>
</evidence>
<dbReference type="Pfam" id="PF11951">
    <property type="entry name" value="Fungal_trans_2"/>
    <property type="match status" value="1"/>
</dbReference>
<keyword evidence="3" id="KW-0805">Transcription regulation</keyword>
<comment type="subcellular location">
    <subcellularLocation>
        <location evidence="1">Nucleus</location>
    </subcellularLocation>
</comment>
<dbReference type="OrthoDB" id="5380854at2759"/>
<dbReference type="Gene3D" id="4.10.240.10">
    <property type="entry name" value="Zn(2)-C6 fungal-type DNA-binding domain"/>
    <property type="match status" value="1"/>
</dbReference>
<feature type="non-terminal residue" evidence="9">
    <location>
        <position position="1"/>
    </location>
</feature>
<keyword evidence="6" id="KW-0539">Nucleus</keyword>
<dbReference type="GO" id="GO:0008270">
    <property type="term" value="F:zinc ion binding"/>
    <property type="evidence" value="ECO:0007669"/>
    <property type="project" value="InterPro"/>
</dbReference>
<dbReference type="InterPro" id="IPR021858">
    <property type="entry name" value="Fun_TF"/>
</dbReference>
<feature type="region of interest" description="Disordered" evidence="7">
    <location>
        <begin position="163"/>
        <end position="183"/>
    </location>
</feature>
<evidence type="ECO:0000313" key="10">
    <source>
        <dbReference type="Proteomes" id="UP000182658"/>
    </source>
</evidence>
<dbReference type="EMBL" id="KV875095">
    <property type="protein sequence ID" value="OIW32301.1"/>
    <property type="molecule type" value="Genomic_DNA"/>
</dbReference>
<evidence type="ECO:0000256" key="5">
    <source>
        <dbReference type="ARBA" id="ARBA00023163"/>
    </source>
</evidence>
<evidence type="ECO:0000256" key="2">
    <source>
        <dbReference type="ARBA" id="ARBA00022833"/>
    </source>
</evidence>
<dbReference type="InterPro" id="IPR001138">
    <property type="entry name" value="Zn2Cys6_DnaBD"/>
</dbReference>
<dbReference type="GO" id="GO:0045944">
    <property type="term" value="P:positive regulation of transcription by RNA polymerase II"/>
    <property type="evidence" value="ECO:0007669"/>
    <property type="project" value="TreeGrafter"/>
</dbReference>
<evidence type="ECO:0000313" key="9">
    <source>
        <dbReference type="EMBL" id="OIW32301.1"/>
    </source>
</evidence>
<keyword evidence="10" id="KW-1185">Reference proteome</keyword>
<accession>A0A1J7IYC9</accession>
<dbReference type="PANTHER" id="PTHR37534:SF51">
    <property type="entry name" value="ACRIFLAVINE SENSITIVITY CONTROL PROTEIN ACR-2"/>
    <property type="match status" value="1"/>
</dbReference>
<evidence type="ECO:0000256" key="6">
    <source>
        <dbReference type="ARBA" id="ARBA00023242"/>
    </source>
</evidence>
<keyword evidence="2" id="KW-0862">Zinc</keyword>
<name>A0A1J7IYC9_9PEZI</name>
<dbReference type="PROSITE" id="PS50048">
    <property type="entry name" value="ZN2_CY6_FUNGAL_2"/>
    <property type="match status" value="1"/>
</dbReference>
<dbReference type="STRING" id="1408157.A0A1J7IYC9"/>
<dbReference type="InParanoid" id="A0A1J7IYC9"/>
<dbReference type="SUPFAM" id="SSF57701">
    <property type="entry name" value="Zn2/Cys6 DNA-binding domain"/>
    <property type="match status" value="1"/>
</dbReference>
<reference evidence="9 10" key="1">
    <citation type="submission" date="2016-10" db="EMBL/GenBank/DDBJ databases">
        <title>Draft genome sequence of Coniochaeta ligniaria NRRL30616, a lignocellulolytic fungus for bioabatement of inhibitors in plant biomass hydrolysates.</title>
        <authorList>
            <consortium name="DOE Joint Genome Institute"/>
            <person name="Jimenez D.J."/>
            <person name="Hector R.E."/>
            <person name="Riley R."/>
            <person name="Sun H."/>
            <person name="Grigoriev I.V."/>
            <person name="Van Elsas J.D."/>
            <person name="Nichols N.N."/>
        </authorList>
    </citation>
    <scope>NUCLEOTIDE SEQUENCE [LARGE SCALE GENOMIC DNA]</scope>
    <source>
        <strain evidence="9 10">NRRL 30616</strain>
    </source>
</reference>
<dbReference type="Proteomes" id="UP000182658">
    <property type="component" value="Unassembled WGS sequence"/>
</dbReference>
<proteinExistence type="predicted"/>
<dbReference type="PANTHER" id="PTHR37534">
    <property type="entry name" value="TRANSCRIPTIONAL ACTIVATOR PROTEIN UGA3"/>
    <property type="match status" value="1"/>
</dbReference>
<dbReference type="GO" id="GO:0000981">
    <property type="term" value="F:DNA-binding transcription factor activity, RNA polymerase II-specific"/>
    <property type="evidence" value="ECO:0007669"/>
    <property type="project" value="InterPro"/>
</dbReference>
<feature type="domain" description="Zn(2)-C6 fungal-type" evidence="8">
    <location>
        <begin position="1"/>
        <end position="29"/>
    </location>
</feature>
<organism evidence="9 10">
    <name type="scientific">Coniochaeta ligniaria NRRL 30616</name>
    <dbReference type="NCBI Taxonomy" id="1408157"/>
    <lineage>
        <taxon>Eukaryota</taxon>
        <taxon>Fungi</taxon>
        <taxon>Dikarya</taxon>
        <taxon>Ascomycota</taxon>
        <taxon>Pezizomycotina</taxon>
        <taxon>Sordariomycetes</taxon>
        <taxon>Sordariomycetidae</taxon>
        <taxon>Coniochaetales</taxon>
        <taxon>Coniochaetaceae</taxon>
        <taxon>Coniochaeta</taxon>
    </lineage>
</organism>
<gene>
    <name evidence="9" type="ORF">CONLIGDRAFT_553663</name>
</gene>
<evidence type="ECO:0000256" key="3">
    <source>
        <dbReference type="ARBA" id="ARBA00023015"/>
    </source>
</evidence>